<organism evidence="1 2">
    <name type="scientific">Hypoxylon rubiginosum</name>
    <dbReference type="NCBI Taxonomy" id="110542"/>
    <lineage>
        <taxon>Eukaryota</taxon>
        <taxon>Fungi</taxon>
        <taxon>Dikarya</taxon>
        <taxon>Ascomycota</taxon>
        <taxon>Pezizomycotina</taxon>
        <taxon>Sordariomycetes</taxon>
        <taxon>Xylariomycetidae</taxon>
        <taxon>Xylariales</taxon>
        <taxon>Hypoxylaceae</taxon>
        <taxon>Hypoxylon</taxon>
    </lineage>
</organism>
<dbReference type="Proteomes" id="UP001497700">
    <property type="component" value="Unassembled WGS sequence"/>
</dbReference>
<dbReference type="EMBL" id="MU393435">
    <property type="protein sequence ID" value="KAI4868848.1"/>
    <property type="molecule type" value="Genomic_DNA"/>
</dbReference>
<evidence type="ECO:0000313" key="1">
    <source>
        <dbReference type="EMBL" id="KAI4868848.1"/>
    </source>
</evidence>
<protein>
    <submittedName>
        <fullName evidence="1">Uncharacterized protein</fullName>
    </submittedName>
</protein>
<proteinExistence type="predicted"/>
<name>A0ACB9ZBB8_9PEZI</name>
<comment type="caution">
    <text evidence="1">The sequence shown here is derived from an EMBL/GenBank/DDBJ whole genome shotgun (WGS) entry which is preliminary data.</text>
</comment>
<sequence length="298" mass="33127">MDIKGSLEEPPPYTAIPTNTINVDEFPINSFTSHLQYHVKSLPDRIRTAQQARKVEQAFSDASLLDRIVPSVEGFLAELGARHYPVPLATLTLVPGTAVPKDAVLSGSEDMKRRGELSRVVKVSIDGTGKDSKVSSDASKPQNTGEDPSWASGQEFGDWGRFGGSSTGDTGEDSKTLWWRDEEMARRLANYLQPKREKKTPVEQSSVVQAVVEHRIPAKREKRGWGWGKRENAKVSPETPNKPADTSIRADEPQEEQSKDETEMVVTAQEVAFRHENEFGIWESFRGWGIVVAVKVNQ</sequence>
<accession>A0ACB9ZBB8</accession>
<gene>
    <name evidence="1" type="ORF">F4820DRAFT_89879</name>
</gene>
<evidence type="ECO:0000313" key="2">
    <source>
        <dbReference type="Proteomes" id="UP001497700"/>
    </source>
</evidence>
<keyword evidence="2" id="KW-1185">Reference proteome</keyword>
<reference evidence="1 2" key="1">
    <citation type="journal article" date="2022" name="New Phytol.">
        <title>Ecological generalism drives hyperdiversity of secondary metabolite gene clusters in xylarialean endophytes.</title>
        <authorList>
            <person name="Franco M.E.E."/>
            <person name="Wisecaver J.H."/>
            <person name="Arnold A.E."/>
            <person name="Ju Y.M."/>
            <person name="Slot J.C."/>
            <person name="Ahrendt S."/>
            <person name="Moore L.P."/>
            <person name="Eastman K.E."/>
            <person name="Scott K."/>
            <person name="Konkel Z."/>
            <person name="Mondo S.J."/>
            <person name="Kuo A."/>
            <person name="Hayes R.D."/>
            <person name="Haridas S."/>
            <person name="Andreopoulos B."/>
            <person name="Riley R."/>
            <person name="LaButti K."/>
            <person name="Pangilinan J."/>
            <person name="Lipzen A."/>
            <person name="Amirebrahimi M."/>
            <person name="Yan J."/>
            <person name="Adam C."/>
            <person name="Keymanesh K."/>
            <person name="Ng V."/>
            <person name="Louie K."/>
            <person name="Northen T."/>
            <person name="Drula E."/>
            <person name="Henrissat B."/>
            <person name="Hsieh H.M."/>
            <person name="Youens-Clark K."/>
            <person name="Lutzoni F."/>
            <person name="Miadlikowska J."/>
            <person name="Eastwood D.C."/>
            <person name="Hamelin R.C."/>
            <person name="Grigoriev I.V."/>
            <person name="U'Ren J.M."/>
        </authorList>
    </citation>
    <scope>NUCLEOTIDE SEQUENCE [LARGE SCALE GENOMIC DNA]</scope>
    <source>
        <strain evidence="1 2">CBS 119005</strain>
    </source>
</reference>